<dbReference type="RefSeq" id="WP_154401929.1">
    <property type="nucleotide sequence ID" value="NZ_CP029346.1"/>
</dbReference>
<accession>A0A2S2DUR0</accession>
<evidence type="ECO:0000259" key="1">
    <source>
        <dbReference type="SMART" id="SM00901"/>
    </source>
</evidence>
<name>A0A2S2DUR0_9BACT</name>
<dbReference type="SMART" id="SM00901">
    <property type="entry name" value="FRG"/>
    <property type="match status" value="1"/>
</dbReference>
<feature type="domain" description="FRG" evidence="1">
    <location>
        <begin position="39"/>
        <end position="154"/>
    </location>
</feature>
<keyword evidence="3" id="KW-1185">Reference proteome</keyword>
<dbReference type="Proteomes" id="UP000245468">
    <property type="component" value="Chromosome"/>
</dbReference>
<protein>
    <recommendedName>
        <fullName evidence="1">FRG domain-containing protein</fullName>
    </recommendedName>
</protein>
<sequence length="337" mass="39844">MKIPIYSSLKEKSIKFDTENINNKEELDILIKLFNSNIDDQKYIFRGVTEAKYKLFNSAQRHWIGEELNKLGKSYQEFIQTIINNSKKYHDGLLTKFYDSFGHVAYDLSILSFLQHYKAPTPLLDFTYNFDSALFFATDGLIHTNSNEIDNYFSIYFINTSTITNQFPSIITFINSSLSTLNDLLNSPRRGRKHFYFSELRQFESLQYKAFHNKKLFYLPGYTPLGIMLKKIDSEPDFKLIYNQQNLNIINQKGLFVFNSDPLLPLEEIFFKKNSIEINPENFLPKIKCWNIHKSLNEYIIHYLTNSRKIPINREFMFPQEENIAQSAFKQFKNFES</sequence>
<dbReference type="InterPro" id="IPR014966">
    <property type="entry name" value="FRG-dom"/>
</dbReference>
<dbReference type="Pfam" id="PF08867">
    <property type="entry name" value="FRG"/>
    <property type="match status" value="1"/>
</dbReference>
<evidence type="ECO:0000313" key="2">
    <source>
        <dbReference type="EMBL" id="AWL08780.1"/>
    </source>
</evidence>
<gene>
    <name evidence="2" type="ORF">HME7025_00911</name>
</gene>
<dbReference type="AlphaFoldDB" id="A0A2S2DUR0"/>
<dbReference type="OrthoDB" id="9816036at2"/>
<proteinExistence type="predicted"/>
<organism evidence="2 3">
    <name type="scientific">Aquirufa nivalisilvae</name>
    <dbReference type="NCBI Taxonomy" id="2516557"/>
    <lineage>
        <taxon>Bacteria</taxon>
        <taxon>Pseudomonadati</taxon>
        <taxon>Bacteroidota</taxon>
        <taxon>Cytophagia</taxon>
        <taxon>Cytophagales</taxon>
        <taxon>Flectobacillaceae</taxon>
        <taxon>Aquirufa</taxon>
    </lineage>
</organism>
<dbReference type="KEGG" id="psez:HME7025_00911"/>
<reference evidence="3" key="1">
    <citation type="submission" date="2018-05" db="EMBL/GenBank/DDBJ databases">
        <title>Pseudarcicella sp. HME7025 Genome sequencing and assembly.</title>
        <authorList>
            <person name="Kim H."/>
            <person name="Kang H."/>
            <person name="Joh K."/>
        </authorList>
    </citation>
    <scope>NUCLEOTIDE SEQUENCE [LARGE SCALE GENOMIC DNA]</scope>
    <source>
        <strain evidence="3">HME7025</strain>
    </source>
</reference>
<evidence type="ECO:0000313" key="3">
    <source>
        <dbReference type="Proteomes" id="UP000245468"/>
    </source>
</evidence>
<dbReference type="EMBL" id="CP029346">
    <property type="protein sequence ID" value="AWL08780.1"/>
    <property type="molecule type" value="Genomic_DNA"/>
</dbReference>